<keyword evidence="10" id="KW-1185">Reference proteome</keyword>
<dbReference type="SUPFAM" id="SSF53067">
    <property type="entry name" value="Actin-like ATPase domain"/>
    <property type="match status" value="2"/>
</dbReference>
<feature type="domain" description="ATPase BadF/BadG/BcrA/BcrD type" evidence="5">
    <location>
        <begin position="7"/>
        <end position="281"/>
    </location>
</feature>
<name>A0A328FEM8_9BACT</name>
<gene>
    <name evidence="8" type="ORF">DO021_07230</name>
    <name evidence="7" type="ORF">EYB58_03195</name>
</gene>
<reference evidence="7 10" key="2">
    <citation type="submission" date="2019-02" db="EMBL/GenBank/DDBJ databases">
        <title>Complete genome sequence of Desulfobacter hydrogenophilus AcRS1.</title>
        <authorList>
            <person name="Marietou A."/>
            <person name="Lund M.B."/>
            <person name="Marshall I.P.G."/>
            <person name="Schreiber L."/>
            <person name="Jorgensen B."/>
        </authorList>
    </citation>
    <scope>NUCLEOTIDE SEQUENCE [LARGE SCALE GENOMIC DNA]</scope>
    <source>
        <strain evidence="7 10">AcRS1</strain>
    </source>
</reference>
<keyword evidence="3" id="KW-0408">Iron</keyword>
<dbReference type="GO" id="GO:0046872">
    <property type="term" value="F:metal ion binding"/>
    <property type="evidence" value="ECO:0007669"/>
    <property type="project" value="UniProtKB-KW"/>
</dbReference>
<evidence type="ECO:0000259" key="6">
    <source>
        <dbReference type="Pfam" id="PF09989"/>
    </source>
</evidence>
<evidence type="ECO:0000256" key="1">
    <source>
        <dbReference type="ARBA" id="ARBA00001966"/>
    </source>
</evidence>
<proteinExistence type="predicted"/>
<dbReference type="PANTHER" id="PTHR32329:SF7">
    <property type="entry name" value="ACTIVATOR OF 2-HYDROXYACYL-COA-HYDRATASE"/>
    <property type="match status" value="1"/>
</dbReference>
<reference evidence="8 9" key="1">
    <citation type="submission" date="2018-06" db="EMBL/GenBank/DDBJ databases">
        <title>Complete Genome Sequence of Desulfobacter hydrogenophilus (DSM3380).</title>
        <authorList>
            <person name="Marietou A."/>
            <person name="Schreiber L."/>
            <person name="Marshall I."/>
            <person name="Jorgensen B."/>
        </authorList>
    </citation>
    <scope>NUCLEOTIDE SEQUENCE [LARGE SCALE GENOMIC DNA]</scope>
    <source>
        <strain evidence="8 9">DSM 3380</strain>
    </source>
</reference>
<dbReference type="EMBL" id="CP036313">
    <property type="protein sequence ID" value="QBH12015.1"/>
    <property type="molecule type" value="Genomic_DNA"/>
</dbReference>
<evidence type="ECO:0000259" key="5">
    <source>
        <dbReference type="Pfam" id="PF01869"/>
    </source>
</evidence>
<dbReference type="Proteomes" id="UP000248798">
    <property type="component" value="Unassembled WGS sequence"/>
</dbReference>
<keyword evidence="2" id="KW-0479">Metal-binding</keyword>
<dbReference type="OrthoDB" id="9177882at2"/>
<dbReference type="InterPro" id="IPR043129">
    <property type="entry name" value="ATPase_NBD"/>
</dbReference>
<evidence type="ECO:0000256" key="4">
    <source>
        <dbReference type="ARBA" id="ARBA00023014"/>
    </source>
</evidence>
<dbReference type="InterPro" id="IPR008275">
    <property type="entry name" value="CoA_E_activase_dom"/>
</dbReference>
<comment type="cofactor">
    <cofactor evidence="1">
        <name>[4Fe-4S] cluster</name>
        <dbReference type="ChEBI" id="CHEBI:49883"/>
    </cofactor>
</comment>
<dbReference type="InterPro" id="IPR002731">
    <property type="entry name" value="ATPase_BadF"/>
</dbReference>
<dbReference type="Gene3D" id="3.30.420.40">
    <property type="match status" value="4"/>
</dbReference>
<dbReference type="Pfam" id="PF01869">
    <property type="entry name" value="BcrAD_BadFG"/>
    <property type="match status" value="2"/>
</dbReference>
<dbReference type="Pfam" id="PF09989">
    <property type="entry name" value="DUF2229"/>
    <property type="match status" value="1"/>
</dbReference>
<organism evidence="8 9">
    <name type="scientific">Desulfobacter hydrogenophilus</name>
    <dbReference type="NCBI Taxonomy" id="2291"/>
    <lineage>
        <taxon>Bacteria</taxon>
        <taxon>Pseudomonadati</taxon>
        <taxon>Thermodesulfobacteriota</taxon>
        <taxon>Desulfobacteria</taxon>
        <taxon>Desulfobacterales</taxon>
        <taxon>Desulfobacteraceae</taxon>
        <taxon>Desulfobacter</taxon>
    </lineage>
</organism>
<dbReference type="PANTHER" id="PTHR32329">
    <property type="entry name" value="BIFUNCTIONAL PROTEIN [INCLUDES 2-HYDROXYACYL-COA DEHYDRATASE (N-TER) AND ITS ACTIVATOR DOMAIN (C_TERM)-RELATED"/>
    <property type="match status" value="1"/>
</dbReference>
<dbReference type="EMBL" id="QLNI01000012">
    <property type="protein sequence ID" value="RAM02626.1"/>
    <property type="molecule type" value="Genomic_DNA"/>
</dbReference>
<dbReference type="CDD" id="cd24034">
    <property type="entry name" value="ASKHA_NBD_O66634-like_rpt1"/>
    <property type="match status" value="1"/>
</dbReference>
<evidence type="ECO:0000313" key="9">
    <source>
        <dbReference type="Proteomes" id="UP000248798"/>
    </source>
</evidence>
<accession>A0A328FEM8</accession>
<sequence length="1331" mass="145406">MNFPVMGVDMGTSAIKLVVLDANKNRVYSRFQKHSGSPAACLKTLLSETASRFPKARLGMTGSLAEPVAEKIKKVSAEQFAGHSDLQAQTDSINPDPGVFLLDMVPAVVEGCLAMVPDARCIMEIGAARASFITNFSKKDATRVKFFFNSSCSAGTGSFLEEQAQRLAIPISGLSGQTRLATKVLPIAGRCSVFSKTDMIHFQQDGAKIPDILLGLIHAMVRNYKTNVVKRNPVSPPVFLTGRVMEIHGVRQALAKTFNLSADDFFLEPEHTYANAMGAALAVPSAVQALELSRICRFSDTGVPGSKSPGTARPLSDFGDDDQEGLHPIKTSCPSSAGHLGVDVGSTSTNLVLISPDRQVLHWQYLRTRGTPVETVHSGMMLLKQQMGKDFSLLSIGVTGSGRYLVGKSIGADIVVNEITAQAEGTLFQNPEADTILEIGGQDAKFIRLENQVITDFEMNRVCAAGTGSFLEEQAQKIGVDIRDFGPLSLKSAAPLDLGERCTVFIEGALSKALGRGEAKADIVAGLAYSIVRNYLTRVVGDRSLGDHIFLQGGIAHNQGVVNAFRSLLCRPVTVPPYFSVTGALGMALLSQSRFESGTIGAFSGNPGAGTTKAARDASQNRPEFLETVPDIWARSRDLFLEGYEPNRFPGRPTIGIPRVLFLHKLFVLFNRFFTELGFNVLLSDPTNRDMVNQSRETALEETCYPVKLVNGHVEDLLQKGVDYIFLPRIFTMKHSGSWARKDYGCLYFQTAAKLTEHALNLEDRGVTLLSPQISFKFGTRYIAKTILDLGKTLGKSRLSTIRAMQKAALTFIRYNRSLVRLGKSFLSSIPSGTPVFVVITRPYGMNDPVLNMSVPEHLSAMGYRVMPFFVLEAEEEGMDKDYPNLYWPFAQHILAGARKIRQTPHLFAVYLTNHGCGPDTALLHLFRREMAGKPFLHLEVDEHSSKVGIITRLEAFALSFDKKAVPKSLPDTSGRLLSSLNKDLPLAIPPLFPFSELACAILKTKGIRARTLSPTDSDSLELGKRLSASKEYLSFVSLMGDAKKDAMTGMPGALLIPQTEGAEVEGLYAQVIASLLGDNFPDTRIYAPFLEDAILAPDFFPRFFLPLVAGDIILAGPVHGRKKALEQVIASINDLNTDAVLDLATRTAAAVDPDNLKLLVTGEPAVVFNSFNHQFFLDTVPARICWQPLSEVLYLLWEDWNNRQKDPGIQKHLDLCRQLMIRVARVLGTAGAFEPDPETLGTVADNILPLFSGSNGRYRLAKRFTQTAPHGILEIGSAYENTGIITRQLGDSKSNPIPVLNLVFDGSDHNGNKELLRNFLYYLNAKPGLV</sequence>
<feature type="domain" description="DUF2229" evidence="6">
    <location>
        <begin position="654"/>
        <end position="869"/>
    </location>
</feature>
<feature type="domain" description="ATPase BadF/BadG/BcrA/BcrD type" evidence="5">
    <location>
        <begin position="340"/>
        <end position="590"/>
    </location>
</feature>
<dbReference type="RefSeq" id="WP_111955186.1">
    <property type="nucleotide sequence ID" value="NZ_CP036313.1"/>
</dbReference>
<evidence type="ECO:0000313" key="8">
    <source>
        <dbReference type="EMBL" id="RAM02626.1"/>
    </source>
</evidence>
<dbReference type="NCBIfam" id="TIGR00241">
    <property type="entry name" value="CoA_E_activ"/>
    <property type="match status" value="1"/>
</dbReference>
<dbReference type="GO" id="GO:0051536">
    <property type="term" value="F:iron-sulfur cluster binding"/>
    <property type="evidence" value="ECO:0007669"/>
    <property type="project" value="UniProtKB-KW"/>
</dbReference>
<evidence type="ECO:0000256" key="2">
    <source>
        <dbReference type="ARBA" id="ARBA00022723"/>
    </source>
</evidence>
<dbReference type="CDD" id="cd24035">
    <property type="entry name" value="ASKHA_NBD_O66634-like_rpt2"/>
    <property type="match status" value="1"/>
</dbReference>
<dbReference type="InterPro" id="IPR051805">
    <property type="entry name" value="Dehydratase_Activator_Redct"/>
</dbReference>
<dbReference type="Proteomes" id="UP000293902">
    <property type="component" value="Chromosome"/>
</dbReference>
<protein>
    <submittedName>
        <fullName evidence="8">CoA activase</fullName>
    </submittedName>
</protein>
<evidence type="ECO:0000256" key="3">
    <source>
        <dbReference type="ARBA" id="ARBA00023004"/>
    </source>
</evidence>
<keyword evidence="4" id="KW-0411">Iron-sulfur</keyword>
<dbReference type="InterPro" id="IPR018709">
    <property type="entry name" value="CoA_activase_DUF2229"/>
</dbReference>
<evidence type="ECO:0000313" key="7">
    <source>
        <dbReference type="EMBL" id="QBH12015.1"/>
    </source>
</evidence>
<evidence type="ECO:0000313" key="10">
    <source>
        <dbReference type="Proteomes" id="UP000293902"/>
    </source>
</evidence>